<organism evidence="1 2">
    <name type="scientific">Anisodus tanguticus</name>
    <dbReference type="NCBI Taxonomy" id="243964"/>
    <lineage>
        <taxon>Eukaryota</taxon>
        <taxon>Viridiplantae</taxon>
        <taxon>Streptophyta</taxon>
        <taxon>Embryophyta</taxon>
        <taxon>Tracheophyta</taxon>
        <taxon>Spermatophyta</taxon>
        <taxon>Magnoliopsida</taxon>
        <taxon>eudicotyledons</taxon>
        <taxon>Gunneridae</taxon>
        <taxon>Pentapetalae</taxon>
        <taxon>asterids</taxon>
        <taxon>lamiids</taxon>
        <taxon>Solanales</taxon>
        <taxon>Solanaceae</taxon>
        <taxon>Solanoideae</taxon>
        <taxon>Hyoscyameae</taxon>
        <taxon>Anisodus</taxon>
    </lineage>
</organism>
<comment type="caution">
    <text evidence="1">The sequence shown here is derived from an EMBL/GenBank/DDBJ whole genome shotgun (WGS) entry which is preliminary data.</text>
</comment>
<sequence>MDPIYVFPLKSTSQAYAEPGAAKPAVMPTSSVKKPQARYPTPADVWPSQILKKRPHLGQEEHVHMEYENFHLVEDLVVLPEDLNE</sequence>
<dbReference type="EMBL" id="JAVYJV010000011">
    <property type="protein sequence ID" value="KAK4359659.1"/>
    <property type="molecule type" value="Genomic_DNA"/>
</dbReference>
<name>A0AAE1RYN3_9SOLA</name>
<evidence type="ECO:0000313" key="1">
    <source>
        <dbReference type="EMBL" id="KAK4359659.1"/>
    </source>
</evidence>
<reference evidence="1" key="1">
    <citation type="submission" date="2023-12" db="EMBL/GenBank/DDBJ databases">
        <title>Genome assembly of Anisodus tanguticus.</title>
        <authorList>
            <person name="Wang Y.-J."/>
        </authorList>
    </citation>
    <scope>NUCLEOTIDE SEQUENCE</scope>
    <source>
        <strain evidence="1">KB-2021</strain>
        <tissue evidence="1">Leaf</tissue>
    </source>
</reference>
<evidence type="ECO:0000313" key="2">
    <source>
        <dbReference type="Proteomes" id="UP001291623"/>
    </source>
</evidence>
<dbReference type="Proteomes" id="UP001291623">
    <property type="component" value="Unassembled WGS sequence"/>
</dbReference>
<gene>
    <name evidence="1" type="ORF">RND71_021888</name>
</gene>
<accession>A0AAE1RYN3</accession>
<dbReference type="AlphaFoldDB" id="A0AAE1RYN3"/>
<protein>
    <submittedName>
        <fullName evidence="1">Uncharacterized protein</fullName>
    </submittedName>
</protein>
<keyword evidence="2" id="KW-1185">Reference proteome</keyword>
<proteinExistence type="predicted"/>